<dbReference type="SUPFAM" id="SSF46785">
    <property type="entry name" value="Winged helix' DNA-binding domain"/>
    <property type="match status" value="1"/>
</dbReference>
<dbReference type="OrthoDB" id="4749820at2"/>
<evidence type="ECO:0000313" key="2">
    <source>
        <dbReference type="EMBL" id="KFI95206.1"/>
    </source>
</evidence>
<dbReference type="AlphaFoldDB" id="A0A087DI56"/>
<evidence type="ECO:0000256" key="1">
    <source>
        <dbReference type="SAM" id="MobiDB-lite"/>
    </source>
</evidence>
<sequence>MSSLLYGKAKRVQVGDRSAKLMLLILCDYADENNCAWPSIDRLMAEGEASASTVQRALRYLEDRGLIVRDTEYGTRYRADHSPYVYRIVLDKAEPVEYRNRKSRKRYPEPRGVMDATPCEDPRGSVDDTPSDSRGSTHDTPSQGHGVSPMTSRGVTGDRHGVSPMTPRGVTHDTQSLKEPSLEPSERVRAREHQARRIQLLADFRPDDEQRSLADDYGMDCDWELRKFRAKLTGTGEYPADPKTAFTLWLDRGHELSIGKPPASAEDDLTRRARKLLTTSSMLKTLQPDTGERLQWLPQVVRLLAEGVEAPRIVVLIRRAMESGSLGEAA</sequence>
<dbReference type="InterPro" id="IPR036390">
    <property type="entry name" value="WH_DNA-bd_sf"/>
</dbReference>
<keyword evidence="3" id="KW-1185">Reference proteome</keyword>
<feature type="region of interest" description="Disordered" evidence="1">
    <location>
        <begin position="99"/>
        <end position="188"/>
    </location>
</feature>
<dbReference type="GeneID" id="85166986"/>
<accession>A0A087DI56</accession>
<evidence type="ECO:0000313" key="3">
    <source>
        <dbReference type="Proteomes" id="UP000029033"/>
    </source>
</evidence>
<dbReference type="Pfam" id="PF13730">
    <property type="entry name" value="HTH_36"/>
    <property type="match status" value="1"/>
</dbReference>
<feature type="compositionally biased region" description="Polar residues" evidence="1">
    <location>
        <begin position="132"/>
        <end position="154"/>
    </location>
</feature>
<dbReference type="STRING" id="158787.BSCA_1024"/>
<comment type="caution">
    <text evidence="2">The sequence shown here is derived from an EMBL/GenBank/DDBJ whole genome shotgun (WGS) entry which is preliminary data.</text>
</comment>
<gene>
    <name evidence="2" type="ORF">BSCA_1024</name>
</gene>
<protein>
    <submittedName>
        <fullName evidence="2">Cryptic prophage protein</fullName>
    </submittedName>
</protein>
<name>A0A087DI56_9BIFI</name>
<reference evidence="2 3" key="1">
    <citation type="submission" date="2014-03" db="EMBL/GenBank/DDBJ databases">
        <title>Genomics of Bifidobacteria.</title>
        <authorList>
            <person name="Ventura M."/>
            <person name="Milani C."/>
            <person name="Lugli G.A."/>
        </authorList>
    </citation>
    <scope>NUCLEOTIDE SEQUENCE [LARGE SCALE GENOMIC DNA]</scope>
    <source>
        <strain evidence="2 3">LMG 21589</strain>
    </source>
</reference>
<dbReference type="RefSeq" id="WP_051923154.1">
    <property type="nucleotide sequence ID" value="NZ_CAUPKV010000009.1"/>
</dbReference>
<dbReference type="Proteomes" id="UP000029033">
    <property type="component" value="Unassembled WGS sequence"/>
</dbReference>
<dbReference type="InterPro" id="IPR036388">
    <property type="entry name" value="WH-like_DNA-bd_sf"/>
</dbReference>
<dbReference type="Gene3D" id="1.10.10.10">
    <property type="entry name" value="Winged helix-like DNA-binding domain superfamily/Winged helix DNA-binding domain"/>
    <property type="match status" value="1"/>
</dbReference>
<proteinExistence type="predicted"/>
<organism evidence="2 3">
    <name type="scientific">Bifidobacterium scardovii</name>
    <dbReference type="NCBI Taxonomy" id="158787"/>
    <lineage>
        <taxon>Bacteria</taxon>
        <taxon>Bacillati</taxon>
        <taxon>Actinomycetota</taxon>
        <taxon>Actinomycetes</taxon>
        <taxon>Bifidobacteriales</taxon>
        <taxon>Bifidobacteriaceae</taxon>
        <taxon>Bifidobacterium</taxon>
    </lineage>
</organism>
<dbReference type="EMBL" id="JGZO01000004">
    <property type="protein sequence ID" value="KFI95206.1"/>
    <property type="molecule type" value="Genomic_DNA"/>
</dbReference>